<keyword evidence="4 9" id="KW-0964">Secreted</keyword>
<feature type="domain" description="Chemokine interleukin-8-like" evidence="10">
    <location>
        <begin position="30"/>
        <end position="88"/>
    </location>
</feature>
<evidence type="ECO:0000313" key="12">
    <source>
        <dbReference type="Proteomes" id="UP000261540"/>
    </source>
</evidence>
<evidence type="ECO:0000256" key="3">
    <source>
        <dbReference type="ARBA" id="ARBA00022514"/>
    </source>
</evidence>
<accession>A0A3B3T3S9</accession>
<organism evidence="11 12">
    <name type="scientific">Paramormyrops kingsleyae</name>
    <dbReference type="NCBI Taxonomy" id="1676925"/>
    <lineage>
        <taxon>Eukaryota</taxon>
        <taxon>Metazoa</taxon>
        <taxon>Chordata</taxon>
        <taxon>Craniata</taxon>
        <taxon>Vertebrata</taxon>
        <taxon>Euteleostomi</taxon>
        <taxon>Actinopterygii</taxon>
        <taxon>Neopterygii</taxon>
        <taxon>Teleostei</taxon>
        <taxon>Osteoglossocephala</taxon>
        <taxon>Osteoglossomorpha</taxon>
        <taxon>Osteoglossiformes</taxon>
        <taxon>Mormyridae</taxon>
        <taxon>Paramormyrops</taxon>
    </lineage>
</organism>
<dbReference type="Pfam" id="PF00048">
    <property type="entry name" value="IL8"/>
    <property type="match status" value="1"/>
</dbReference>
<evidence type="ECO:0000313" key="11">
    <source>
        <dbReference type="Ensembl" id="ENSPKIP00000037514.1"/>
    </source>
</evidence>
<feature type="signal peptide" evidence="9">
    <location>
        <begin position="1"/>
        <end position="23"/>
    </location>
</feature>
<dbReference type="GO" id="GO:0005615">
    <property type="term" value="C:extracellular space"/>
    <property type="evidence" value="ECO:0007669"/>
    <property type="project" value="UniProtKB-KW"/>
</dbReference>
<keyword evidence="9" id="KW-0145">Chemotaxis</keyword>
<keyword evidence="3 9" id="KW-0202">Cytokine</keyword>
<reference evidence="11" key="1">
    <citation type="submission" date="2025-08" db="UniProtKB">
        <authorList>
            <consortium name="Ensembl"/>
        </authorList>
    </citation>
    <scope>IDENTIFICATION</scope>
</reference>
<dbReference type="FunFam" id="2.40.50.40:FF:000002">
    <property type="entry name" value="C-C motif chemokine"/>
    <property type="match status" value="1"/>
</dbReference>
<dbReference type="InterPro" id="IPR001811">
    <property type="entry name" value="Chemokine_IL8-like_dom"/>
</dbReference>
<dbReference type="OrthoDB" id="9447832at2759"/>
<dbReference type="GeneTree" id="ENSGT01120000272669"/>
<dbReference type="PROSITE" id="PS00472">
    <property type="entry name" value="SMALL_CYTOKINES_CC"/>
    <property type="match status" value="1"/>
</dbReference>
<dbReference type="GO" id="GO:0008009">
    <property type="term" value="F:chemokine activity"/>
    <property type="evidence" value="ECO:0007669"/>
    <property type="project" value="InterPro"/>
</dbReference>
<keyword evidence="6" id="KW-1015">Disulfide bond</keyword>
<dbReference type="GeneID" id="111859186"/>
<comment type="subcellular location">
    <subcellularLocation>
        <location evidence="1 9">Secreted</location>
    </subcellularLocation>
</comment>
<dbReference type="InterPro" id="IPR036048">
    <property type="entry name" value="Interleukin_8-like_sf"/>
</dbReference>
<dbReference type="PANTHER" id="PTHR12015">
    <property type="entry name" value="SMALL INDUCIBLE CYTOKINE A"/>
    <property type="match status" value="1"/>
</dbReference>
<keyword evidence="5 9" id="KW-0732">Signal</keyword>
<evidence type="ECO:0000256" key="4">
    <source>
        <dbReference type="ARBA" id="ARBA00022525"/>
    </source>
</evidence>
<dbReference type="SUPFAM" id="SSF54117">
    <property type="entry name" value="Interleukin 8-like chemokines"/>
    <property type="match status" value="1"/>
</dbReference>
<dbReference type="SMART" id="SM00199">
    <property type="entry name" value="SCY"/>
    <property type="match status" value="1"/>
</dbReference>
<dbReference type="InterPro" id="IPR000827">
    <property type="entry name" value="Chemokine_CC_CS"/>
</dbReference>
<evidence type="ECO:0000256" key="7">
    <source>
        <dbReference type="ARBA" id="ARBA00044740"/>
    </source>
</evidence>
<feature type="chain" id="PRO_5017100866" description="C-C motif chemokine" evidence="9">
    <location>
        <begin position="24"/>
        <end position="95"/>
    </location>
</feature>
<evidence type="ECO:0000256" key="8">
    <source>
        <dbReference type="ARBA" id="ARBA00046726"/>
    </source>
</evidence>
<dbReference type="KEGG" id="pki:111859186"/>
<comment type="function">
    <text evidence="7">Monokine with inflammatory and chemokinetic properties. Binds to CCR1, CCR4 and CCR5. One of the major HIV-suppressive factors produced by CD8+ T-cells. Recombinant MIP-1-alpha induces a dose-dependent inhibition of different strains of HIV-1, HIV-2, and simian immunodeficiency virus (SIV).</text>
</comment>
<evidence type="ECO:0000256" key="6">
    <source>
        <dbReference type="ARBA" id="ARBA00023157"/>
    </source>
</evidence>
<dbReference type="PANTHER" id="PTHR12015:SF183">
    <property type="entry name" value="C-C MOTIF CHEMOKINE 3"/>
    <property type="match status" value="1"/>
</dbReference>
<dbReference type="STRING" id="1676925.ENSPKIP00000037514"/>
<comment type="subunit">
    <text evidence="8">Self-associates. Also heterodimer of MIP-1-alpha(4-69) and MIP-1-beta(3-69). Interacts with CCR1.</text>
</comment>
<reference evidence="11" key="2">
    <citation type="submission" date="2025-09" db="UniProtKB">
        <authorList>
            <consortium name="Ensembl"/>
        </authorList>
    </citation>
    <scope>IDENTIFICATION</scope>
</reference>
<comment type="similarity">
    <text evidence="2 9">Belongs to the intercrine beta (chemokine CC) family.</text>
</comment>
<evidence type="ECO:0000256" key="9">
    <source>
        <dbReference type="RuleBase" id="RU361150"/>
    </source>
</evidence>
<name>A0A3B3T3S9_9TELE</name>
<dbReference type="InterPro" id="IPR039809">
    <property type="entry name" value="Chemokine_b/g/d"/>
</dbReference>
<dbReference type="Ensembl" id="ENSPKIT00000018481.1">
    <property type="protein sequence ID" value="ENSPKIP00000037514.1"/>
    <property type="gene ID" value="ENSPKIG00000015670.1"/>
</dbReference>
<dbReference type="Proteomes" id="UP000261540">
    <property type="component" value="Unplaced"/>
</dbReference>
<evidence type="ECO:0000259" key="10">
    <source>
        <dbReference type="SMART" id="SM00199"/>
    </source>
</evidence>
<evidence type="ECO:0000256" key="2">
    <source>
        <dbReference type="ARBA" id="ARBA00010868"/>
    </source>
</evidence>
<dbReference type="RefSeq" id="XP_023697433.1">
    <property type="nucleotide sequence ID" value="XM_023841665.2"/>
</dbReference>
<proteinExistence type="inferred from homology"/>
<sequence length="95" mass="10567">MSAARLLLPLAVVLLSAMMLTEGVRMATEPKSCCFSFVTKELKPQQVSSYRKTSQQCPNAAVVFTTRRGFKVCAQSSQPWVQTLISKIEDKKGRQ</sequence>
<protein>
    <recommendedName>
        <fullName evidence="9">C-C motif chemokine</fullName>
    </recommendedName>
</protein>
<evidence type="ECO:0000256" key="5">
    <source>
        <dbReference type="ARBA" id="ARBA00022729"/>
    </source>
</evidence>
<dbReference type="AlphaFoldDB" id="A0A3B3T3S9"/>
<dbReference type="GO" id="GO:0006955">
    <property type="term" value="P:immune response"/>
    <property type="evidence" value="ECO:0007669"/>
    <property type="project" value="InterPro"/>
</dbReference>
<keyword evidence="12" id="KW-1185">Reference proteome</keyword>
<evidence type="ECO:0000256" key="1">
    <source>
        <dbReference type="ARBA" id="ARBA00004613"/>
    </source>
</evidence>
<dbReference type="CDD" id="cd00272">
    <property type="entry name" value="Chemokine_CC"/>
    <property type="match status" value="1"/>
</dbReference>
<dbReference type="Gene3D" id="2.40.50.40">
    <property type="match status" value="1"/>
</dbReference>